<evidence type="ECO:0000313" key="13">
    <source>
        <dbReference type="EMBL" id="KAK2146529.1"/>
    </source>
</evidence>
<evidence type="ECO:0000256" key="11">
    <source>
        <dbReference type="RuleBase" id="RU000679"/>
    </source>
</evidence>
<dbReference type="AlphaFoldDB" id="A0AAD9MXE7"/>
<dbReference type="Pfam" id="PF00858">
    <property type="entry name" value="ASC"/>
    <property type="match status" value="1"/>
</dbReference>
<keyword evidence="3 11" id="KW-0894">Sodium channel</keyword>
<keyword evidence="8 12" id="KW-0472">Membrane</keyword>
<keyword evidence="10 11" id="KW-0407">Ion channel</keyword>
<evidence type="ECO:0000256" key="8">
    <source>
        <dbReference type="ARBA" id="ARBA00023136"/>
    </source>
</evidence>
<dbReference type="PANTHER" id="PTHR11690:SF248">
    <property type="entry name" value="PICKPOCKET 17, ISOFORM A"/>
    <property type="match status" value="1"/>
</dbReference>
<dbReference type="Proteomes" id="UP001208570">
    <property type="component" value="Unassembled WGS sequence"/>
</dbReference>
<keyword evidence="6" id="KW-0915">Sodium</keyword>
<sequence length="532" mass="60953">MTFKAKKCEHPQTPKNIAGAEEKKLSKTFQFLMVISNFCKETSVHGLGQVIRHTVVIAKFVWLVVFFAAAMGNAYHISTLIKLYREYPIQEVTKTQHDPISFPGVTICNLDAISMSNYERLLENSSSRLWQYLNKVRAMKNSGLMTDEEQDEHLTITDIQMNIGMKESKSIGHQIGDFVLRCTFRGQPCNITERFKWLMNAELYNCYTFDPGELGDSFLATGAENGLSLILYLEANNGTRIHAEYEAKLNSANSLGVKVIIHPRYVYPVPHIDGMDVMPGHSTSIAFKVTYTRKLPHPHGDCIYNQSLHGMEGYEYGTTPCLDVCLQQRYITICGCKSVHQPMVKYNHDTPYCGKLFDSDEYVKFRNRSKEEEICRKNVWIEFNDNQDIRDACGCIPRCLDYIYTYTVTESRWPASKYHETFIEHELLFRSDRDRLKAFVQLMAFIGTDQNASDYHRNTEDFVSENFARLNVYLRDEESLIREQKPAYPISKLLSDIGGTLGLWVGLSLLTIIELMQLGVRTLLVISGQSVE</sequence>
<dbReference type="GO" id="GO:0015280">
    <property type="term" value="F:ligand-gated sodium channel activity"/>
    <property type="evidence" value="ECO:0007669"/>
    <property type="project" value="TreeGrafter"/>
</dbReference>
<dbReference type="PRINTS" id="PR01078">
    <property type="entry name" value="AMINACHANNEL"/>
</dbReference>
<gene>
    <name evidence="13" type="ORF">LSH36_602g01044</name>
</gene>
<dbReference type="EMBL" id="JAODUP010000602">
    <property type="protein sequence ID" value="KAK2146529.1"/>
    <property type="molecule type" value="Genomic_DNA"/>
</dbReference>
<evidence type="ECO:0000256" key="3">
    <source>
        <dbReference type="ARBA" id="ARBA00022461"/>
    </source>
</evidence>
<keyword evidence="4 11" id="KW-0812">Transmembrane</keyword>
<evidence type="ECO:0000256" key="4">
    <source>
        <dbReference type="ARBA" id="ARBA00022692"/>
    </source>
</evidence>
<evidence type="ECO:0000256" key="6">
    <source>
        <dbReference type="ARBA" id="ARBA00023053"/>
    </source>
</evidence>
<evidence type="ECO:0000256" key="1">
    <source>
        <dbReference type="ARBA" id="ARBA00004141"/>
    </source>
</evidence>
<comment type="similarity">
    <text evidence="11">Belongs to the amiloride-sensitive sodium channel (TC 1.A.6) family.</text>
</comment>
<proteinExistence type="inferred from homology"/>
<dbReference type="InterPro" id="IPR001873">
    <property type="entry name" value="ENaC"/>
</dbReference>
<dbReference type="PANTHER" id="PTHR11690">
    <property type="entry name" value="AMILORIDE-SENSITIVE SODIUM CHANNEL-RELATED"/>
    <property type="match status" value="1"/>
</dbReference>
<evidence type="ECO:0000256" key="12">
    <source>
        <dbReference type="SAM" id="Phobius"/>
    </source>
</evidence>
<accession>A0AAD9MXE7</accession>
<keyword evidence="2 11" id="KW-0813">Transport</keyword>
<protein>
    <submittedName>
        <fullName evidence="13">Uncharacterized protein</fullName>
    </submittedName>
</protein>
<reference evidence="13" key="1">
    <citation type="journal article" date="2023" name="Mol. Biol. Evol.">
        <title>Third-Generation Sequencing Reveals the Adaptive Role of the Epigenome in Three Deep-Sea Polychaetes.</title>
        <authorList>
            <person name="Perez M."/>
            <person name="Aroh O."/>
            <person name="Sun Y."/>
            <person name="Lan Y."/>
            <person name="Juniper S.K."/>
            <person name="Young C.R."/>
            <person name="Angers B."/>
            <person name="Qian P.Y."/>
        </authorList>
    </citation>
    <scope>NUCLEOTIDE SEQUENCE</scope>
    <source>
        <strain evidence="13">P08H-3</strain>
    </source>
</reference>
<evidence type="ECO:0000256" key="2">
    <source>
        <dbReference type="ARBA" id="ARBA00022448"/>
    </source>
</evidence>
<evidence type="ECO:0000256" key="7">
    <source>
        <dbReference type="ARBA" id="ARBA00023065"/>
    </source>
</evidence>
<name>A0AAD9MXE7_9ANNE</name>
<keyword evidence="9 11" id="KW-0739">Sodium transport</keyword>
<evidence type="ECO:0000256" key="9">
    <source>
        <dbReference type="ARBA" id="ARBA00023201"/>
    </source>
</evidence>
<dbReference type="GO" id="GO:0005886">
    <property type="term" value="C:plasma membrane"/>
    <property type="evidence" value="ECO:0007669"/>
    <property type="project" value="TreeGrafter"/>
</dbReference>
<feature type="transmembrane region" description="Helical" evidence="12">
    <location>
        <begin position="56"/>
        <end position="75"/>
    </location>
</feature>
<comment type="caution">
    <text evidence="13">The sequence shown here is derived from an EMBL/GenBank/DDBJ whole genome shotgun (WGS) entry which is preliminary data.</text>
</comment>
<keyword evidence="5 12" id="KW-1133">Transmembrane helix</keyword>
<comment type="subcellular location">
    <subcellularLocation>
        <location evidence="1">Membrane</location>
        <topology evidence="1">Multi-pass membrane protein</topology>
    </subcellularLocation>
</comment>
<evidence type="ECO:0000313" key="14">
    <source>
        <dbReference type="Proteomes" id="UP001208570"/>
    </source>
</evidence>
<dbReference type="Gene3D" id="2.60.470.10">
    <property type="entry name" value="Acid-sensing ion channels like domains"/>
    <property type="match status" value="1"/>
</dbReference>
<evidence type="ECO:0000256" key="10">
    <source>
        <dbReference type="ARBA" id="ARBA00023303"/>
    </source>
</evidence>
<evidence type="ECO:0000256" key="5">
    <source>
        <dbReference type="ARBA" id="ARBA00022989"/>
    </source>
</evidence>
<keyword evidence="14" id="KW-1185">Reference proteome</keyword>
<organism evidence="13 14">
    <name type="scientific">Paralvinella palmiformis</name>
    <dbReference type="NCBI Taxonomy" id="53620"/>
    <lineage>
        <taxon>Eukaryota</taxon>
        <taxon>Metazoa</taxon>
        <taxon>Spiralia</taxon>
        <taxon>Lophotrochozoa</taxon>
        <taxon>Annelida</taxon>
        <taxon>Polychaeta</taxon>
        <taxon>Sedentaria</taxon>
        <taxon>Canalipalpata</taxon>
        <taxon>Terebellida</taxon>
        <taxon>Terebelliformia</taxon>
        <taxon>Alvinellidae</taxon>
        <taxon>Paralvinella</taxon>
    </lineage>
</organism>
<dbReference type="Gene3D" id="1.10.287.770">
    <property type="entry name" value="YojJ-like"/>
    <property type="match status" value="1"/>
</dbReference>
<keyword evidence="7 11" id="KW-0406">Ion transport</keyword>